<name>A0ABQ7Z118_BRANA</name>
<feature type="coiled-coil region" evidence="1">
    <location>
        <begin position="161"/>
        <end position="188"/>
    </location>
</feature>
<evidence type="ECO:0000256" key="1">
    <source>
        <dbReference type="SAM" id="Coils"/>
    </source>
</evidence>
<protein>
    <submittedName>
        <fullName evidence="3">Uncharacterized protein</fullName>
    </submittedName>
</protein>
<organism evidence="3 4">
    <name type="scientific">Brassica napus</name>
    <name type="common">Rape</name>
    <dbReference type="NCBI Taxonomy" id="3708"/>
    <lineage>
        <taxon>Eukaryota</taxon>
        <taxon>Viridiplantae</taxon>
        <taxon>Streptophyta</taxon>
        <taxon>Embryophyta</taxon>
        <taxon>Tracheophyta</taxon>
        <taxon>Spermatophyta</taxon>
        <taxon>Magnoliopsida</taxon>
        <taxon>eudicotyledons</taxon>
        <taxon>Gunneridae</taxon>
        <taxon>Pentapetalae</taxon>
        <taxon>rosids</taxon>
        <taxon>malvids</taxon>
        <taxon>Brassicales</taxon>
        <taxon>Brassicaceae</taxon>
        <taxon>Brassiceae</taxon>
        <taxon>Brassica</taxon>
    </lineage>
</organism>
<accession>A0ABQ7Z118</accession>
<dbReference type="EMBL" id="JAGKQM010000016">
    <property type="protein sequence ID" value="KAH0873849.1"/>
    <property type="molecule type" value="Genomic_DNA"/>
</dbReference>
<comment type="caution">
    <text evidence="3">The sequence shown here is derived from an EMBL/GenBank/DDBJ whole genome shotgun (WGS) entry which is preliminary data.</text>
</comment>
<sequence>YFPIDPLPSHWEKWNKGKGLQLTDSPLRTDGSPQSSLYYCSEESWLGFTEWVKKPTPLPLGPSILNLSIATRIVSLGKWLGNESCCDCGAYALKHLECNLLGIDLSLLDDAANDPIYAEAMTRYVPSPWEREENSSGENLEIDPIMSSANSSSTPTDRAMMKGHESRIEEMEDAIAHCEEKITECIRELRIIKALFVCCLAMVFMYLAYA</sequence>
<proteinExistence type="predicted"/>
<evidence type="ECO:0000313" key="3">
    <source>
        <dbReference type="EMBL" id="KAH0873849.1"/>
    </source>
</evidence>
<keyword evidence="1" id="KW-0175">Coiled coil</keyword>
<keyword evidence="4" id="KW-1185">Reference proteome</keyword>
<feature type="region of interest" description="Disordered" evidence="2">
    <location>
        <begin position="129"/>
        <end position="159"/>
    </location>
</feature>
<feature type="compositionally biased region" description="Polar residues" evidence="2">
    <location>
        <begin position="147"/>
        <end position="156"/>
    </location>
</feature>
<evidence type="ECO:0000256" key="2">
    <source>
        <dbReference type="SAM" id="MobiDB-lite"/>
    </source>
</evidence>
<feature type="non-terminal residue" evidence="3">
    <location>
        <position position="1"/>
    </location>
</feature>
<reference evidence="3 4" key="1">
    <citation type="submission" date="2021-05" db="EMBL/GenBank/DDBJ databases">
        <title>Genome Assembly of Synthetic Allotetraploid Brassica napus Reveals Homoeologous Exchanges between Subgenomes.</title>
        <authorList>
            <person name="Davis J.T."/>
        </authorList>
    </citation>
    <scope>NUCLEOTIDE SEQUENCE [LARGE SCALE GENOMIC DNA]</scope>
    <source>
        <strain evidence="4">cv. Da-Ae</strain>
        <tissue evidence="3">Seedling</tissue>
    </source>
</reference>
<dbReference type="Proteomes" id="UP000824890">
    <property type="component" value="Unassembled WGS sequence"/>
</dbReference>
<gene>
    <name evidence="3" type="ORF">HID58_071211</name>
</gene>
<evidence type="ECO:0000313" key="4">
    <source>
        <dbReference type="Proteomes" id="UP000824890"/>
    </source>
</evidence>